<organism evidence="1 2">
    <name type="scientific">Euplotes crassus</name>
    <dbReference type="NCBI Taxonomy" id="5936"/>
    <lineage>
        <taxon>Eukaryota</taxon>
        <taxon>Sar</taxon>
        <taxon>Alveolata</taxon>
        <taxon>Ciliophora</taxon>
        <taxon>Intramacronucleata</taxon>
        <taxon>Spirotrichea</taxon>
        <taxon>Hypotrichia</taxon>
        <taxon>Euplotida</taxon>
        <taxon>Euplotidae</taxon>
        <taxon>Moneuplotes</taxon>
    </lineage>
</organism>
<evidence type="ECO:0000313" key="1">
    <source>
        <dbReference type="EMBL" id="CAI2374191.1"/>
    </source>
</evidence>
<name>A0AAD1XK20_EUPCR</name>
<keyword evidence="2" id="KW-1185">Reference proteome</keyword>
<dbReference type="EMBL" id="CAMPGE010015577">
    <property type="protein sequence ID" value="CAI2374191.1"/>
    <property type="molecule type" value="Genomic_DNA"/>
</dbReference>
<reference evidence="1" key="1">
    <citation type="submission" date="2023-07" db="EMBL/GenBank/DDBJ databases">
        <authorList>
            <consortium name="AG Swart"/>
            <person name="Singh M."/>
            <person name="Singh A."/>
            <person name="Seah K."/>
            <person name="Emmerich C."/>
        </authorList>
    </citation>
    <scope>NUCLEOTIDE SEQUENCE</scope>
    <source>
        <strain evidence="1">DP1</strain>
    </source>
</reference>
<comment type="caution">
    <text evidence="1">The sequence shown here is derived from an EMBL/GenBank/DDBJ whole genome shotgun (WGS) entry which is preliminary data.</text>
</comment>
<dbReference type="AlphaFoldDB" id="A0AAD1XK20"/>
<gene>
    <name evidence="1" type="ORF">ECRASSUSDP1_LOCUS15543</name>
</gene>
<protein>
    <submittedName>
        <fullName evidence="1">Uncharacterized protein</fullName>
    </submittedName>
</protein>
<evidence type="ECO:0000313" key="2">
    <source>
        <dbReference type="Proteomes" id="UP001295684"/>
    </source>
</evidence>
<dbReference type="Proteomes" id="UP001295684">
    <property type="component" value="Unassembled WGS sequence"/>
</dbReference>
<proteinExistence type="predicted"/>
<accession>A0AAD1XK20</accession>
<sequence>MKNGKTIIINGEDVSTIGAGFRISRESKPETRLKPLLQIGSKQYLTKQRNYTISKRKNSVNSEYDDVCVSSRMPQRELKGEFMTRRKSRKSRKFVGNQYSSLMNYSNHKKESKSNSRLAKVCSSFEVERMKQREIESAIKRRYLMRINKSAAKLHDDEDLSWIKDCLETSEENASPSPPPRFKLNLVNRMGCISEKKYQIHKLLHKIFHEHKFGRKKLINKNWRQLAETPSTLDILKKKEKVNRKNLRKIRKLLQRRIKAQKSI</sequence>